<gene>
    <name evidence="1" type="ORF">SDC9_198921</name>
</gene>
<proteinExistence type="predicted"/>
<comment type="caution">
    <text evidence="1">The sequence shown here is derived from an EMBL/GenBank/DDBJ whole genome shotgun (WGS) entry which is preliminary data.</text>
</comment>
<accession>A0A645IJ11</accession>
<organism evidence="1">
    <name type="scientific">bioreactor metagenome</name>
    <dbReference type="NCBI Taxonomy" id="1076179"/>
    <lineage>
        <taxon>unclassified sequences</taxon>
        <taxon>metagenomes</taxon>
        <taxon>ecological metagenomes</taxon>
    </lineage>
</organism>
<name>A0A645IJ11_9ZZZZ</name>
<reference evidence="1" key="1">
    <citation type="submission" date="2019-08" db="EMBL/GenBank/DDBJ databases">
        <authorList>
            <person name="Kucharzyk K."/>
            <person name="Murdoch R.W."/>
            <person name="Higgins S."/>
            <person name="Loffler F."/>
        </authorList>
    </citation>
    <scope>NUCLEOTIDE SEQUENCE</scope>
</reference>
<protein>
    <submittedName>
        <fullName evidence="1">Uncharacterized protein</fullName>
    </submittedName>
</protein>
<dbReference type="AlphaFoldDB" id="A0A645IJ11"/>
<dbReference type="EMBL" id="VSSQ01116234">
    <property type="protein sequence ID" value="MPN51278.1"/>
    <property type="molecule type" value="Genomic_DNA"/>
</dbReference>
<sequence>MRKRQRAVLDMLEEGGRRHHPVLGVLPARQDLGPDDPVIDQGYLGLVVGNDLSRLHCVGELVAEQRGEGAVLAGNELMVARVVRLEGPVQAVGGDGLGQDGDQFELAAGNDFPHRRQQAAVEAAHHANIQFAAEGFLDGIQ</sequence>
<evidence type="ECO:0000313" key="1">
    <source>
        <dbReference type="EMBL" id="MPN51278.1"/>
    </source>
</evidence>